<name>A0A4Q9VRA7_9HYPH</name>
<dbReference type="PROSITE" id="PS00354">
    <property type="entry name" value="HMGI_Y"/>
    <property type="match status" value="1"/>
</dbReference>
<dbReference type="Pfam" id="PF19898">
    <property type="entry name" value="DUF6371"/>
    <property type="match status" value="1"/>
</dbReference>
<evidence type="ECO:0000313" key="4">
    <source>
        <dbReference type="Proteomes" id="UP000292781"/>
    </source>
</evidence>
<keyword evidence="4" id="KW-1185">Reference proteome</keyword>
<feature type="domain" description="DUF6371" evidence="2">
    <location>
        <begin position="99"/>
        <end position="168"/>
    </location>
</feature>
<sequence>MSENPFAPLGSEPPENTGDGLPPPPVYTCVMPVPVDAPKPVFNHPKLGEPSGVWTYRNAEGAILGYALRFDGPDGKQFRPLAVFSPEGSRRLIWRYEAFPAPRPLFGLDLLAAHPDATVVVVEGEKAAEAGRRLLPDHVVVTSPNGSKSASRADWSPLKRRPVVIVPDADEPGTRYAADVARLVAEAGAISVTVCSPPEGVAKGWDLADLEAEGEGAAARALALIISARPIGGDIAEAEGTGTTASNVISLAAVKRGRGRPRKIRPAEASADSIENEIAARVRDSDVLLAYLADACLWRDLREVSYATFPIAEHYESWPVDSTPFRRWLTARYLDEYGRVPSSVAIDSALRGADALSYKNKPTGVWVRVGARGGNYYIDLCDKEWRAIEIRPDGWSILSNHDLPFIRNPGMRALPEPVECVEHDIKTLLAPFTSNVEPDDFPIVVAWMLGALRSIGPFPIMVLNSRQGSGKSTLSNLLRSLIDPNEADARTPPRDERDLFIASMKSQVQSFDNISALAAWLGDALCRISTGAGYATRKLGSDTEEVIIRVCKPILLNGIPNIVTQPDLADRAMVVRLRPISDAHRISSEDFDRLWAEARPKVLGVLLDAMSRGLADIDKREFDKMSRLAGFMKFACAALPGAGVDPEEFLKAYAQNRREISEAAFEANPVATAIFAFVTKEYPTGWHNTATALLREIEREEFTPFSTQKSAAWPKGVASLGNHLERAIPLLDHVGLSVIKRHSGERLISIVPREKRSS</sequence>
<dbReference type="InterPro" id="IPR045951">
    <property type="entry name" value="DUF6371"/>
</dbReference>
<dbReference type="AlphaFoldDB" id="A0A4Q9VRA7"/>
<feature type="region of interest" description="Disordered" evidence="1">
    <location>
        <begin position="1"/>
        <end position="25"/>
    </location>
</feature>
<comment type="caution">
    <text evidence="3">The sequence shown here is derived from an EMBL/GenBank/DDBJ whole genome shotgun (WGS) entry which is preliminary data.</text>
</comment>
<accession>A0A4Q9VRA7</accession>
<gene>
    <name evidence="3" type="ORF">EYW49_09055</name>
</gene>
<dbReference type="Proteomes" id="UP000292781">
    <property type="component" value="Unassembled WGS sequence"/>
</dbReference>
<reference evidence="3 4" key="1">
    <citation type="submission" date="2019-02" db="EMBL/GenBank/DDBJ databases">
        <title>Siculibacillus lacustris gen. nov., sp. nov., a new rosette-forming bacterium isolated from a freshwater crater lake (Lake St. Ana, Romania).</title>
        <authorList>
            <person name="Felfoldi T."/>
            <person name="Marton Z."/>
            <person name="Szabo A."/>
            <person name="Mentes A."/>
            <person name="Boka K."/>
            <person name="Marialigeti K."/>
            <person name="Mathe I."/>
            <person name="Koncz M."/>
            <person name="Schumann P."/>
            <person name="Toth E."/>
        </authorList>
    </citation>
    <scope>NUCLEOTIDE SEQUENCE [LARGE SCALE GENOMIC DNA]</scope>
    <source>
        <strain evidence="3 4">SA-279</strain>
    </source>
</reference>
<dbReference type="RefSeq" id="WP_131308541.1">
    <property type="nucleotide sequence ID" value="NZ_SJFN01000011.1"/>
</dbReference>
<evidence type="ECO:0000256" key="1">
    <source>
        <dbReference type="SAM" id="MobiDB-lite"/>
    </source>
</evidence>
<proteinExistence type="predicted"/>
<protein>
    <recommendedName>
        <fullName evidence="2">DUF6371 domain-containing protein</fullName>
    </recommendedName>
</protein>
<evidence type="ECO:0000313" key="3">
    <source>
        <dbReference type="EMBL" id="TBW38409.1"/>
    </source>
</evidence>
<dbReference type="CDD" id="cd00188">
    <property type="entry name" value="TOPRIM"/>
    <property type="match status" value="1"/>
</dbReference>
<dbReference type="OrthoDB" id="784829at2"/>
<organism evidence="3 4">
    <name type="scientific">Siculibacillus lacustris</name>
    <dbReference type="NCBI Taxonomy" id="1549641"/>
    <lineage>
        <taxon>Bacteria</taxon>
        <taxon>Pseudomonadati</taxon>
        <taxon>Pseudomonadota</taxon>
        <taxon>Alphaproteobacteria</taxon>
        <taxon>Hyphomicrobiales</taxon>
        <taxon>Ancalomicrobiaceae</taxon>
        <taxon>Siculibacillus</taxon>
    </lineage>
</organism>
<dbReference type="GO" id="GO:0006355">
    <property type="term" value="P:regulation of DNA-templated transcription"/>
    <property type="evidence" value="ECO:0007669"/>
    <property type="project" value="InterPro"/>
</dbReference>
<dbReference type="InterPro" id="IPR000637">
    <property type="entry name" value="HMGI/Y_DNA-bd_CS"/>
</dbReference>
<dbReference type="Gene3D" id="3.40.1360.10">
    <property type="match status" value="1"/>
</dbReference>
<evidence type="ECO:0000259" key="2">
    <source>
        <dbReference type="Pfam" id="PF19898"/>
    </source>
</evidence>
<dbReference type="EMBL" id="SJFN01000011">
    <property type="protein sequence ID" value="TBW38409.1"/>
    <property type="molecule type" value="Genomic_DNA"/>
</dbReference>